<evidence type="ECO:0000313" key="1">
    <source>
        <dbReference type="EMBL" id="EFY07551.1"/>
    </source>
</evidence>
<protein>
    <submittedName>
        <fullName evidence="1">Uncharacterized protein</fullName>
    </submittedName>
</protein>
<comment type="caution">
    <text evidence="1">The sequence shown here is derived from an EMBL/GenBank/DDBJ whole genome shotgun (WGS) entry which is preliminary data.</text>
</comment>
<name>E8LIS7_SUCHY</name>
<sequence length="98" mass="11031">MNSISLIVLPYAFLKDVEKEIKELDAINEATRKQIETMAPTLDITADDKAKAEELLTQIKSETQKSVNERVFAFKNKLGIEDKPKVSLSSRRGSHNLV</sequence>
<dbReference type="EMBL" id="AEVO01000028">
    <property type="protein sequence ID" value="EFY07551.1"/>
    <property type="molecule type" value="Genomic_DNA"/>
</dbReference>
<dbReference type="HOGENOM" id="CLU_2332575_0_0_6"/>
<reference evidence="1 2" key="1">
    <citation type="submission" date="2011-01" db="EMBL/GenBank/DDBJ databases">
        <authorList>
            <person name="Weinstock G."/>
            <person name="Sodergren E."/>
            <person name="Clifton S."/>
            <person name="Fulton L."/>
            <person name="Fulton B."/>
            <person name="Courtney L."/>
            <person name="Fronick C."/>
            <person name="Harrison M."/>
            <person name="Strong C."/>
            <person name="Farmer C."/>
            <person name="Delahaunty K."/>
            <person name="Markovic C."/>
            <person name="Hall O."/>
            <person name="Minx P."/>
            <person name="Tomlinson C."/>
            <person name="Mitreva M."/>
            <person name="Hou S."/>
            <person name="Chen J."/>
            <person name="Wollam A."/>
            <person name="Pepin K.H."/>
            <person name="Johnson M."/>
            <person name="Bhonagiri V."/>
            <person name="Zhang X."/>
            <person name="Suruliraj S."/>
            <person name="Warren W."/>
            <person name="Chinwalla A."/>
            <person name="Mardis E.R."/>
            <person name="Wilson R.K."/>
        </authorList>
    </citation>
    <scope>NUCLEOTIDE SEQUENCE [LARGE SCALE GENOMIC DNA]</scope>
    <source>
        <strain evidence="2">DSM 22608 / JCM 16073 / KCTC 15190 / YIT 12066</strain>
    </source>
</reference>
<accession>E8LIS7</accession>
<dbReference type="STRING" id="762983.HMPREF9444_00598"/>
<dbReference type="Proteomes" id="UP000018458">
    <property type="component" value="Unassembled WGS sequence"/>
</dbReference>
<organism evidence="1 2">
    <name type="scientific">Succinatimonas hippei (strain DSM 22608 / JCM 16073 / KCTC 15190 / YIT 12066)</name>
    <dbReference type="NCBI Taxonomy" id="762983"/>
    <lineage>
        <taxon>Bacteria</taxon>
        <taxon>Pseudomonadati</taxon>
        <taxon>Pseudomonadota</taxon>
        <taxon>Gammaproteobacteria</taxon>
        <taxon>Aeromonadales</taxon>
        <taxon>Succinivibrionaceae</taxon>
        <taxon>Succinatimonas</taxon>
    </lineage>
</organism>
<dbReference type="AlphaFoldDB" id="E8LIS7"/>
<keyword evidence="2" id="KW-1185">Reference proteome</keyword>
<evidence type="ECO:0000313" key="2">
    <source>
        <dbReference type="Proteomes" id="UP000018458"/>
    </source>
</evidence>
<proteinExistence type="predicted"/>
<gene>
    <name evidence="1" type="ORF">HMPREF9444_00598</name>
</gene>